<dbReference type="EMBL" id="JAIULA010000030">
    <property type="protein sequence ID" value="MCP0887928.1"/>
    <property type="molecule type" value="Genomic_DNA"/>
</dbReference>
<name>A0A9X2FSM5_9LACO</name>
<dbReference type="Pfam" id="PF06458">
    <property type="entry name" value="MucBP"/>
    <property type="match status" value="2"/>
</dbReference>
<feature type="domain" description="MucBP" evidence="2">
    <location>
        <begin position="83"/>
        <end position="141"/>
    </location>
</feature>
<protein>
    <submittedName>
        <fullName evidence="3">MucBP domain-containing protein</fullName>
    </submittedName>
</protein>
<evidence type="ECO:0000259" key="2">
    <source>
        <dbReference type="Pfam" id="PF06458"/>
    </source>
</evidence>
<dbReference type="AlphaFoldDB" id="A0A9X2FSM5"/>
<accession>A0A9X2FSM5</accession>
<proteinExistence type="predicted"/>
<sequence length="368" mass="42259">MSFSDFLKSLTNNFNINNKKYARHYTNSYRQHRQHKKTAPKVADVFTNTAENENTVKLPNIQKTHVIPSNKAELVSSNATLLIIYKDIDDNLLVASELISGKLGSDFRLRFKEFPNYILIKIHGFTSTFVDEYGVVTLTYRKRTAANVWIFCVDADDNNFLHKPTFLNGCLNDSYSLASPTIKGYHLLYANGPVTGSFSNKQQVVTYAYRKATWKRVDYVVLFLQMKNYVVCYDDPAGKKTRVTLAKGTIWQTFQKILFTDGSSWYCMGGNIWIKNDSSLFKIVKPYSTTKIQTKVINLPFSTKLNQPAKIDFVPNKETTIYNNPFGQPLRKISHDKSVTLTAKVNTSHMTWFEVDNNGWINSQYLKY</sequence>
<evidence type="ECO:0000313" key="3">
    <source>
        <dbReference type="EMBL" id="MCP0887928.1"/>
    </source>
</evidence>
<gene>
    <name evidence="3" type="ORF">LB941_11360</name>
</gene>
<dbReference type="Gene3D" id="3.10.20.320">
    <property type="entry name" value="Putative peptidoglycan bound protein (lpxtg motif)"/>
    <property type="match status" value="2"/>
</dbReference>
<organism evidence="3 4">
    <name type="scientific">Ligilactobacillus ubinensis</name>
    <dbReference type="NCBI Taxonomy" id="2876789"/>
    <lineage>
        <taxon>Bacteria</taxon>
        <taxon>Bacillati</taxon>
        <taxon>Bacillota</taxon>
        <taxon>Bacilli</taxon>
        <taxon>Lactobacillales</taxon>
        <taxon>Lactobacillaceae</taxon>
        <taxon>Ligilactobacillus</taxon>
    </lineage>
</organism>
<reference evidence="3 4" key="1">
    <citation type="journal article" date="2023" name="Int. J. Syst. Evol. Microbiol.">
        <title>Ligilactobacillus ubinensis sp. nov., a novel species isolated from the wild ferment of a durian fruit (Durio zibethinus).</title>
        <authorList>
            <person name="Heng Y.C."/>
            <person name="Menon N."/>
            <person name="Chen B."/>
            <person name="Loo B.Z.L."/>
            <person name="Wong G.W.J."/>
            <person name="Lim A.C.H."/>
            <person name="Silvaraju S."/>
            <person name="Kittelmann S."/>
        </authorList>
    </citation>
    <scope>NUCLEOTIDE SEQUENCE [LARGE SCALE GENOMIC DNA]</scope>
    <source>
        <strain evidence="3 4">WILCCON 0076</strain>
    </source>
</reference>
<dbReference type="InterPro" id="IPR009459">
    <property type="entry name" value="MucBP_dom"/>
</dbReference>
<keyword evidence="1" id="KW-0677">Repeat</keyword>
<dbReference type="Proteomes" id="UP001139006">
    <property type="component" value="Unassembled WGS sequence"/>
</dbReference>
<feature type="domain" description="MucBP" evidence="2">
    <location>
        <begin position="147"/>
        <end position="210"/>
    </location>
</feature>
<evidence type="ECO:0000313" key="4">
    <source>
        <dbReference type="Proteomes" id="UP001139006"/>
    </source>
</evidence>
<keyword evidence="4" id="KW-1185">Reference proteome</keyword>
<evidence type="ECO:0000256" key="1">
    <source>
        <dbReference type="ARBA" id="ARBA00022737"/>
    </source>
</evidence>
<dbReference type="RefSeq" id="WP_253362088.1">
    <property type="nucleotide sequence ID" value="NZ_JAIULA010000030.1"/>
</dbReference>
<comment type="caution">
    <text evidence="3">The sequence shown here is derived from an EMBL/GenBank/DDBJ whole genome shotgun (WGS) entry which is preliminary data.</text>
</comment>